<dbReference type="Proteomes" id="UP000776252">
    <property type="component" value="Unassembled WGS sequence"/>
</dbReference>
<proteinExistence type="predicted"/>
<accession>A0ABS6BUY0</accession>
<evidence type="ECO:0000313" key="3">
    <source>
        <dbReference type="Proteomes" id="UP000776252"/>
    </source>
</evidence>
<gene>
    <name evidence="2" type="ORF">KPL37_13335</name>
</gene>
<dbReference type="EMBL" id="JAHLDV010000034">
    <property type="protein sequence ID" value="MBU3160727.1"/>
    <property type="molecule type" value="Genomic_DNA"/>
</dbReference>
<reference evidence="2 3" key="1">
    <citation type="submission" date="2021-06" db="EMBL/GenBank/DDBJ databases">
        <title>Clostridia strains as spoilage organisms.</title>
        <authorList>
            <person name="Wambui J."/>
            <person name="Stephan R."/>
            <person name="Stevens M.J.A."/>
        </authorList>
    </citation>
    <scope>NUCLEOTIDE SEQUENCE [LARGE SCALE GENOMIC DNA]</scope>
    <source>
        <strain evidence="2 3">DSM 14204</strain>
    </source>
</reference>
<evidence type="ECO:0000313" key="2">
    <source>
        <dbReference type="EMBL" id="MBU3160727.1"/>
    </source>
</evidence>
<sequence>MSRRDGTGPTGMGPKTGRGLGLCNVAKVATVVGGLGLKMGLGNINNPINKK</sequence>
<organism evidence="2 3">
    <name type="scientific">Clostridium frigoris</name>
    <dbReference type="NCBI Taxonomy" id="205327"/>
    <lineage>
        <taxon>Bacteria</taxon>
        <taxon>Bacillati</taxon>
        <taxon>Bacillota</taxon>
        <taxon>Clostridia</taxon>
        <taxon>Eubacteriales</taxon>
        <taxon>Clostridiaceae</taxon>
        <taxon>Clostridium</taxon>
    </lineage>
</organism>
<dbReference type="Pfam" id="PF17253">
    <property type="entry name" value="DUF5320"/>
    <property type="match status" value="1"/>
</dbReference>
<dbReference type="RefSeq" id="WP_216150138.1">
    <property type="nucleotide sequence ID" value="NZ_JAHLDV010000034.1"/>
</dbReference>
<dbReference type="InterPro" id="IPR035205">
    <property type="entry name" value="DUF5320"/>
</dbReference>
<feature type="region of interest" description="Disordered" evidence="1">
    <location>
        <begin position="1"/>
        <end position="20"/>
    </location>
</feature>
<evidence type="ECO:0000256" key="1">
    <source>
        <dbReference type="SAM" id="MobiDB-lite"/>
    </source>
</evidence>
<protein>
    <submittedName>
        <fullName evidence="2">DUF5320 domain-containing protein</fullName>
    </submittedName>
</protein>
<keyword evidence="3" id="KW-1185">Reference proteome</keyword>
<comment type="caution">
    <text evidence="2">The sequence shown here is derived from an EMBL/GenBank/DDBJ whole genome shotgun (WGS) entry which is preliminary data.</text>
</comment>
<feature type="compositionally biased region" description="Gly residues" evidence="1">
    <location>
        <begin position="8"/>
        <end position="20"/>
    </location>
</feature>
<name>A0ABS6BUY0_9CLOT</name>